<name>A0ABT8SXH3_9HYPH</name>
<feature type="domain" description="Xaa-Pro dipeptidyl-peptidase C-terminal" evidence="2">
    <location>
        <begin position="303"/>
        <end position="545"/>
    </location>
</feature>
<dbReference type="Gene3D" id="2.60.120.260">
    <property type="entry name" value="Galactose-binding domain-like"/>
    <property type="match status" value="1"/>
</dbReference>
<accession>A0ABT8SXH3</accession>
<dbReference type="SUPFAM" id="SSF53474">
    <property type="entry name" value="alpha/beta-Hydrolases"/>
    <property type="match status" value="1"/>
</dbReference>
<keyword evidence="1 3" id="KW-0378">Hydrolase</keyword>
<reference evidence="3" key="2">
    <citation type="submission" date="2023-07" db="EMBL/GenBank/DDBJ databases">
        <authorList>
            <person name="Sun H."/>
        </authorList>
    </citation>
    <scope>NUCLEOTIDE SEQUENCE</scope>
    <source>
        <strain evidence="3">05753</strain>
    </source>
</reference>
<dbReference type="NCBIfam" id="TIGR00976">
    <property type="entry name" value="CocE_NonD"/>
    <property type="match status" value="1"/>
</dbReference>
<keyword evidence="4" id="KW-1185">Reference proteome</keyword>
<dbReference type="InterPro" id="IPR013736">
    <property type="entry name" value="Xaa-Pro_dipept_C"/>
</dbReference>
<protein>
    <submittedName>
        <fullName evidence="3">CocE/NonD family hydrolase</fullName>
    </submittedName>
</protein>
<dbReference type="GO" id="GO:0016787">
    <property type="term" value="F:hydrolase activity"/>
    <property type="evidence" value="ECO:0007669"/>
    <property type="project" value="UniProtKB-KW"/>
</dbReference>
<dbReference type="RefSeq" id="WP_302077343.1">
    <property type="nucleotide sequence ID" value="NZ_JAUKWQ010000004.1"/>
</dbReference>
<evidence type="ECO:0000313" key="3">
    <source>
        <dbReference type="EMBL" id="MDO1583149.1"/>
    </source>
</evidence>
<dbReference type="SMART" id="SM00939">
    <property type="entry name" value="PepX_C"/>
    <property type="match status" value="1"/>
</dbReference>
<sequence>MNAVTPSVEARREPNYLEDHPFDLETYSLPSDITLEEVLIPMRDGIRLAANVFRRPGAPAAPVIVTSTPYGKDNYDQWNNFRDAPVGNVPGGGFYLGSVRISDHTAFEAPDPGYWVPHGYVVVLVDHPGMGRSESNPTLDPPLEERWHDIISWLARQSWCSGSIGMSGVSALCATQWIAAKDPAPSALKAIIPWEGINESGPAGGYGGIPETAFPGWLKSQWIGPNVNHAAHGPERLLFDWKYDTTKISIPALICASFSDQELHTWDTFDAFTRIASKDKWLYGHRRQKWGAFYGKNELEYQRAFLDRFLKGDASAFQNQPAVRLEINNSRFDYVVVTADDWPLPATSYDTLYLDAERAALSADLVASSATKPITATHAGDPQNSLSFDLKFKTPTTLVGHMALKLFIEVQDSDDADIFVGIEKIDAHGNKVYFFSASGGNANGPVTRGWLRASKRRLNSARSTEWRPVLDLSTSSPLVPGQVTEVNVPLMPSGTTFQVGETLRLLIQSWSIPGQWEGGETRQWDTLKKGSCCIHTGPEFPSRLLVPVIS</sequence>
<dbReference type="InterPro" id="IPR005674">
    <property type="entry name" value="CocE/Ser_esterase"/>
</dbReference>
<evidence type="ECO:0000256" key="1">
    <source>
        <dbReference type="ARBA" id="ARBA00022801"/>
    </source>
</evidence>
<comment type="caution">
    <text evidence="3">The sequence shown here is derived from an EMBL/GenBank/DDBJ whole genome shotgun (WGS) entry which is preliminary data.</text>
</comment>
<gene>
    <name evidence="3" type="ORF">Q2T52_13740</name>
</gene>
<dbReference type="Pfam" id="PF08530">
    <property type="entry name" value="PepX_C"/>
    <property type="match status" value="1"/>
</dbReference>
<evidence type="ECO:0000259" key="2">
    <source>
        <dbReference type="SMART" id="SM00939"/>
    </source>
</evidence>
<dbReference type="InterPro" id="IPR029058">
    <property type="entry name" value="AB_hydrolase_fold"/>
</dbReference>
<dbReference type="EMBL" id="JAUKWQ010000004">
    <property type="protein sequence ID" value="MDO1583149.1"/>
    <property type="molecule type" value="Genomic_DNA"/>
</dbReference>
<evidence type="ECO:0000313" key="4">
    <source>
        <dbReference type="Proteomes" id="UP001169006"/>
    </source>
</evidence>
<proteinExistence type="predicted"/>
<dbReference type="PANTHER" id="PTHR43056">
    <property type="entry name" value="PEPTIDASE S9 PROLYL OLIGOPEPTIDASE"/>
    <property type="match status" value="1"/>
</dbReference>
<organism evidence="3 4">
    <name type="scientific">Rhizobium oryzicola</name>
    <dbReference type="NCBI Taxonomy" id="1232668"/>
    <lineage>
        <taxon>Bacteria</taxon>
        <taxon>Pseudomonadati</taxon>
        <taxon>Pseudomonadota</taxon>
        <taxon>Alphaproteobacteria</taxon>
        <taxon>Hyphomicrobiales</taxon>
        <taxon>Rhizobiaceae</taxon>
        <taxon>Rhizobium/Agrobacterium group</taxon>
        <taxon>Rhizobium</taxon>
    </lineage>
</organism>
<dbReference type="InterPro" id="IPR000383">
    <property type="entry name" value="Xaa-Pro-like_dom"/>
</dbReference>
<reference evidence="3" key="1">
    <citation type="journal article" date="2015" name="Int. J. Syst. Evol. Microbiol.">
        <title>Rhizobium oryzicola sp. nov., potential plant-growth-promoting endophytic bacteria isolated from rice roots.</title>
        <authorList>
            <person name="Zhang X.X."/>
            <person name="Gao J.S."/>
            <person name="Cao Y.H."/>
            <person name="Sheirdil R.A."/>
            <person name="Wang X.C."/>
            <person name="Zhang L."/>
        </authorList>
    </citation>
    <scope>NUCLEOTIDE SEQUENCE</scope>
    <source>
        <strain evidence="3">05753</strain>
    </source>
</reference>
<dbReference type="Gene3D" id="3.40.50.1820">
    <property type="entry name" value="alpha/beta hydrolase"/>
    <property type="match status" value="1"/>
</dbReference>
<dbReference type="InterPro" id="IPR050585">
    <property type="entry name" value="Xaa-Pro_dipeptidyl-ppase/CocE"/>
</dbReference>
<dbReference type="SUPFAM" id="SSF49785">
    <property type="entry name" value="Galactose-binding domain-like"/>
    <property type="match status" value="1"/>
</dbReference>
<dbReference type="Pfam" id="PF02129">
    <property type="entry name" value="Peptidase_S15"/>
    <property type="match status" value="1"/>
</dbReference>
<dbReference type="PANTHER" id="PTHR43056:SF10">
    <property type="entry name" value="COCE_NOND FAMILY, PUTATIVE (AFU_ORTHOLOGUE AFUA_7G00600)-RELATED"/>
    <property type="match status" value="1"/>
</dbReference>
<dbReference type="Proteomes" id="UP001169006">
    <property type="component" value="Unassembled WGS sequence"/>
</dbReference>
<dbReference type="InterPro" id="IPR008979">
    <property type="entry name" value="Galactose-bd-like_sf"/>
</dbReference>
<dbReference type="Gene3D" id="1.10.3020.20">
    <property type="match status" value="1"/>
</dbReference>